<feature type="domain" description="GH18" evidence="6">
    <location>
        <begin position="631"/>
        <end position="957"/>
    </location>
</feature>
<proteinExistence type="predicted"/>
<dbReference type="EC" id="3.2.1.14" evidence="1"/>
<dbReference type="PROSITE" id="PS01095">
    <property type="entry name" value="GH18_1"/>
    <property type="match status" value="1"/>
</dbReference>
<dbReference type="PANTHER" id="PTHR45708:SF49">
    <property type="entry name" value="ENDOCHITINASE"/>
    <property type="match status" value="1"/>
</dbReference>
<evidence type="ECO:0000256" key="5">
    <source>
        <dbReference type="SAM" id="SignalP"/>
    </source>
</evidence>
<dbReference type="CDD" id="cd02871">
    <property type="entry name" value="GH18_chitinase_D-like"/>
    <property type="match status" value="1"/>
</dbReference>
<evidence type="ECO:0000256" key="4">
    <source>
        <dbReference type="RuleBase" id="RU000489"/>
    </source>
</evidence>
<dbReference type="GO" id="GO:0008843">
    <property type="term" value="F:endochitinase activity"/>
    <property type="evidence" value="ECO:0007669"/>
    <property type="project" value="UniProtKB-EC"/>
</dbReference>
<keyword evidence="3 4" id="KW-0326">Glycosidase</keyword>
<evidence type="ECO:0000256" key="2">
    <source>
        <dbReference type="ARBA" id="ARBA00022801"/>
    </source>
</evidence>
<dbReference type="InterPro" id="IPR050542">
    <property type="entry name" value="Glycosyl_Hydrlase18_Chitinase"/>
</dbReference>
<dbReference type="InterPro" id="IPR001223">
    <property type="entry name" value="Glyco_hydro18_cat"/>
</dbReference>
<organism evidence="7 8">
    <name type="scientific">Mesoplasma florum</name>
    <name type="common">Acholeplasma florum</name>
    <dbReference type="NCBI Taxonomy" id="2151"/>
    <lineage>
        <taxon>Bacteria</taxon>
        <taxon>Bacillati</taxon>
        <taxon>Mycoplasmatota</taxon>
        <taxon>Mollicutes</taxon>
        <taxon>Entomoplasmatales</taxon>
        <taxon>Entomoplasmataceae</taxon>
        <taxon>Mesoplasma</taxon>
    </lineage>
</organism>
<dbReference type="InterPro" id="IPR017853">
    <property type="entry name" value="GH"/>
</dbReference>
<evidence type="ECO:0000313" key="8">
    <source>
        <dbReference type="Proteomes" id="UP000237990"/>
    </source>
</evidence>
<dbReference type="InterPro" id="IPR011583">
    <property type="entry name" value="Chitinase_II/V-like_cat"/>
</dbReference>
<gene>
    <name evidence="7" type="ORF">MflW12_3670</name>
</gene>
<dbReference type="SUPFAM" id="SSF51445">
    <property type="entry name" value="(Trans)glycosidases"/>
    <property type="match status" value="1"/>
</dbReference>
<dbReference type="PROSITE" id="PS51910">
    <property type="entry name" value="GH18_2"/>
    <property type="match status" value="1"/>
</dbReference>
<feature type="signal peptide" evidence="5">
    <location>
        <begin position="1"/>
        <end position="21"/>
    </location>
</feature>
<keyword evidence="5" id="KW-0732">Signal</keyword>
<evidence type="ECO:0000256" key="1">
    <source>
        <dbReference type="ARBA" id="ARBA00012729"/>
    </source>
</evidence>
<evidence type="ECO:0000313" key="7">
    <source>
        <dbReference type="EMBL" id="AVN65772.1"/>
    </source>
</evidence>
<dbReference type="PROSITE" id="PS51257">
    <property type="entry name" value="PROKAR_LIPOPROTEIN"/>
    <property type="match status" value="1"/>
</dbReference>
<name>A0AAD0MQT4_MESFO</name>
<reference evidence="7 8" key="1">
    <citation type="submission" date="2017-07" db="EMBL/GenBank/DDBJ databases">
        <title>Comparative genomic analysis of Mesoplasma florum.</title>
        <authorList>
            <person name="Baby V."/>
            <person name="Lachance J.-C."/>
            <person name="Gagnon J."/>
            <person name="Lucier J.-F."/>
            <person name="Matteau D."/>
            <person name="Knight T.F."/>
            <person name="Rodrigue S."/>
        </authorList>
    </citation>
    <scope>NUCLEOTIDE SEQUENCE [LARGE SCALE GENOMIC DNA]</scope>
    <source>
        <strain evidence="7 8">W12</strain>
    </source>
</reference>
<dbReference type="SMART" id="SM00636">
    <property type="entry name" value="Glyco_18"/>
    <property type="match status" value="1"/>
</dbReference>
<feature type="chain" id="PRO_5042075445" description="chitinase" evidence="5">
    <location>
        <begin position="22"/>
        <end position="961"/>
    </location>
</feature>
<dbReference type="EMBL" id="CP022432">
    <property type="protein sequence ID" value="AVN65772.1"/>
    <property type="molecule type" value="Genomic_DNA"/>
</dbReference>
<dbReference type="Pfam" id="PF00704">
    <property type="entry name" value="Glyco_hydro_18"/>
    <property type="match status" value="1"/>
</dbReference>
<keyword evidence="2 4" id="KW-0378">Hydrolase</keyword>
<dbReference type="GO" id="GO:0008061">
    <property type="term" value="F:chitin binding"/>
    <property type="evidence" value="ECO:0007669"/>
    <property type="project" value="InterPro"/>
</dbReference>
<dbReference type="GO" id="GO:0005975">
    <property type="term" value="P:carbohydrate metabolic process"/>
    <property type="evidence" value="ECO:0007669"/>
    <property type="project" value="InterPro"/>
</dbReference>
<dbReference type="NCBIfam" id="NF038029">
    <property type="entry name" value="LP_plasma"/>
    <property type="match status" value="1"/>
</dbReference>
<dbReference type="PANTHER" id="PTHR45708">
    <property type="entry name" value="ENDOCHITINASE"/>
    <property type="match status" value="1"/>
</dbReference>
<dbReference type="Gene3D" id="3.20.20.80">
    <property type="entry name" value="Glycosidases"/>
    <property type="match status" value="1"/>
</dbReference>
<evidence type="ECO:0000259" key="6">
    <source>
        <dbReference type="PROSITE" id="PS51910"/>
    </source>
</evidence>
<dbReference type="InterPro" id="IPR054816">
    <property type="entry name" value="Lipoprotein_mollicutes-type_CS"/>
</dbReference>
<protein>
    <recommendedName>
        <fullName evidence="1">chitinase</fullName>
        <ecNumber evidence="1">3.2.1.14</ecNumber>
    </recommendedName>
</protein>
<evidence type="ECO:0000256" key="3">
    <source>
        <dbReference type="ARBA" id="ARBA00023295"/>
    </source>
</evidence>
<dbReference type="AlphaFoldDB" id="A0AAD0MQT4"/>
<sequence length="961" mass="106020">MKKLLGLLGTISLIVPTTILAVSCSTNTKKINIATVIEKKSLGIINRSTEYEIRQAVLLNNPKLVTSDFEITNISTNESLGKASLIGQDRYNGEITVSFYIVPALEDNLINTNLGTISSKSESAIRNAILSKNPDINIYGFEITEIDSTSALITGDDFIYNGSLTVVFTIQAIKPNLSSVITKKDLGILSDNNVLTIQQAVIKLNPKLTTKDINITSITQTSARVNSTSAGRYTGSVNVTFTIQVVKPNLSSVLINTNLGSLQDNNTSTIQASILAKNSNLLASDISIDSITQTSARVNSTSSGRYTGSVNVTFIINGTKPEKTNLTNVITNQNITTVLPNADPDIILNALVKDNTKLNSNYVRIYDTGFNSSSGWGWARVTSTDENVYINPKDGYLNLTFKVDENLLAIDLASVITNTNLGTLDILDEITIKNQLTKLNPNLEVNHVDINNITETSAIVTSNNPSKYKGSINITFKLDTSKAVPLSSVLKERNLGTLTSTDENTIKQAIKLKNPNIDINAIGIDSQSITTSNALVKSTDPTKYSGSVKIEYIIDTSNAIDLNSLIKERNLKGISDNLDSGIIRNILKFNPNTTIQEKDLKVINKTNEVATIQSNNLAKYKGSVEVQYEVKTLVGYHYDWGGNFENKIALNDKDLLTSSYNVINLSFLYSNVEYQMPTYSPNNPAAIKEGIKALQSQGKRVLISMGGATAEHMKFRSDQKEELKTAIKSVINEYGFDGIDIDWESASLNSSESKKVTAEALKELKDEYKSEGKDFIITMAPEFPYLRKSTEGRNYKEFLDGLDGYYDWINPQFYNGHGDGVQVETSEDAIKTGVQQNTYITNDNVDKRGEFYYLMSKYITSKPNNQNGFYQIPADKFIIGASTNEPAGRGAGSKEAFNKAYNLLNSDGIKIRGLMTWSILFDAFEGMIPDTYGGTEPKIMWYRWSYSKWFDESFGKLKDQK</sequence>
<dbReference type="RefSeq" id="WP_023025756.1">
    <property type="nucleotide sequence ID" value="NZ_CP022432.1"/>
</dbReference>
<dbReference type="Proteomes" id="UP000237990">
    <property type="component" value="Chromosome"/>
</dbReference>
<dbReference type="InterPro" id="IPR001579">
    <property type="entry name" value="Glyco_hydro_18_chit_AS"/>
</dbReference>
<dbReference type="NCBIfam" id="NF045726">
    <property type="entry name" value="XXplasma_LP"/>
    <property type="match status" value="1"/>
</dbReference>
<accession>A0AAD0MQT4</accession>